<dbReference type="GO" id="GO:0042597">
    <property type="term" value="C:periplasmic space"/>
    <property type="evidence" value="ECO:0007669"/>
    <property type="project" value="UniProtKB-SubCell"/>
</dbReference>
<dbReference type="InterPro" id="IPR006059">
    <property type="entry name" value="SBP"/>
</dbReference>
<dbReference type="AlphaFoldDB" id="A0A0F9KK53"/>
<evidence type="ECO:0000256" key="2">
    <source>
        <dbReference type="ARBA" id="ARBA00022448"/>
    </source>
</evidence>
<gene>
    <name evidence="5" type="ORF">LCGC14_1624510</name>
</gene>
<keyword evidence="3" id="KW-0732">Signal</keyword>
<comment type="caution">
    <text evidence="5">The sequence shown here is derived from an EMBL/GenBank/DDBJ whole genome shotgun (WGS) entry which is preliminary data.</text>
</comment>
<accession>A0A0F9KK53</accession>
<dbReference type="CDD" id="cd13588">
    <property type="entry name" value="PBP2_polyamine_1"/>
    <property type="match status" value="1"/>
</dbReference>
<dbReference type="EMBL" id="LAZR01013317">
    <property type="protein sequence ID" value="KKM22523.1"/>
    <property type="molecule type" value="Genomic_DNA"/>
</dbReference>
<dbReference type="PANTHER" id="PTHR30222">
    <property type="entry name" value="SPERMIDINE/PUTRESCINE-BINDING PERIPLASMIC PROTEIN"/>
    <property type="match status" value="1"/>
</dbReference>
<evidence type="ECO:0000256" key="4">
    <source>
        <dbReference type="ARBA" id="ARBA00022764"/>
    </source>
</evidence>
<dbReference type="InterPro" id="IPR001188">
    <property type="entry name" value="Sperm_putr-bd"/>
</dbReference>
<keyword evidence="4" id="KW-0574">Periplasm</keyword>
<sequence length="383" mass="42333">MNKNKVISMTMGAVLSAGTALAVSAPSQKAPLQEIGQGEGEVNLVVWEGYAQPEWVKPFEEKTSCQVNVKYAGSSDEMVALMRTGGGSVYDLVSASGDASLRLIYGGNVQPLNMNLIPAWDDFIPQLKSPPFNTVNDVHYGLSYEWGPNVLLYNTEAFDTAPTSWDVIYSDKYAGRITVPDNPIHIADAALYLMSHSPELGIKDPYELTQDQLSAVVKLLKKQRGLIKKYWGLASTEISLFKNDGVVVGSSWPYQTNALQEDGVPVESTIPKEGVTGWADSWMLSSEAPHPNCAYQYMNYASTPKVQAMQALYFGETPANTKACDAMDELQEGSCTKWHLNAPASYFESIYFWKTPRKQCESGEGQECTTYTEWLHAWQRIKG</sequence>
<dbReference type="GO" id="GO:0015846">
    <property type="term" value="P:polyamine transport"/>
    <property type="evidence" value="ECO:0007669"/>
    <property type="project" value="InterPro"/>
</dbReference>
<name>A0A0F9KK53_9ZZZZ</name>
<dbReference type="SUPFAM" id="SSF53850">
    <property type="entry name" value="Periplasmic binding protein-like II"/>
    <property type="match status" value="1"/>
</dbReference>
<evidence type="ECO:0000313" key="5">
    <source>
        <dbReference type="EMBL" id="KKM22523.1"/>
    </source>
</evidence>
<dbReference type="GO" id="GO:0019808">
    <property type="term" value="F:polyamine binding"/>
    <property type="evidence" value="ECO:0007669"/>
    <property type="project" value="InterPro"/>
</dbReference>
<proteinExistence type="predicted"/>
<organism evidence="5">
    <name type="scientific">marine sediment metagenome</name>
    <dbReference type="NCBI Taxonomy" id="412755"/>
    <lineage>
        <taxon>unclassified sequences</taxon>
        <taxon>metagenomes</taxon>
        <taxon>ecological metagenomes</taxon>
    </lineage>
</organism>
<comment type="subcellular location">
    <subcellularLocation>
        <location evidence="1">Periplasm</location>
    </subcellularLocation>
</comment>
<dbReference type="PANTHER" id="PTHR30222:SF18">
    <property type="entry name" value="BIFUNCTIONAL POLYHYDROXYBUTYRATE SYNTHASE _ ABC TRANSPORTER PERIPLASMIC BINDING PROTEIN-RELATED"/>
    <property type="match status" value="1"/>
</dbReference>
<dbReference type="PRINTS" id="PR00909">
    <property type="entry name" value="SPERMDNBNDNG"/>
</dbReference>
<protein>
    <submittedName>
        <fullName evidence="5">Uncharacterized protein</fullName>
    </submittedName>
</protein>
<keyword evidence="2" id="KW-0813">Transport</keyword>
<dbReference type="Pfam" id="PF13416">
    <property type="entry name" value="SBP_bac_8"/>
    <property type="match status" value="1"/>
</dbReference>
<evidence type="ECO:0000256" key="1">
    <source>
        <dbReference type="ARBA" id="ARBA00004418"/>
    </source>
</evidence>
<evidence type="ECO:0000256" key="3">
    <source>
        <dbReference type="ARBA" id="ARBA00022729"/>
    </source>
</evidence>
<reference evidence="5" key="1">
    <citation type="journal article" date="2015" name="Nature">
        <title>Complex archaea that bridge the gap between prokaryotes and eukaryotes.</title>
        <authorList>
            <person name="Spang A."/>
            <person name="Saw J.H."/>
            <person name="Jorgensen S.L."/>
            <person name="Zaremba-Niedzwiedzka K."/>
            <person name="Martijn J."/>
            <person name="Lind A.E."/>
            <person name="van Eijk R."/>
            <person name="Schleper C."/>
            <person name="Guy L."/>
            <person name="Ettema T.J."/>
        </authorList>
    </citation>
    <scope>NUCLEOTIDE SEQUENCE</scope>
</reference>
<dbReference type="Gene3D" id="3.40.190.10">
    <property type="entry name" value="Periplasmic binding protein-like II"/>
    <property type="match status" value="2"/>
</dbReference>